<accession>A0A942T9I2</accession>
<dbReference type="AlphaFoldDB" id="A0A942T9I2"/>
<dbReference type="Pfam" id="PF01261">
    <property type="entry name" value="AP_endonuc_2"/>
    <property type="match status" value="1"/>
</dbReference>
<proteinExistence type="predicted"/>
<keyword evidence="2" id="KW-0413">Isomerase</keyword>
<dbReference type="Proteomes" id="UP000681414">
    <property type="component" value="Unassembled WGS sequence"/>
</dbReference>
<evidence type="ECO:0000259" key="1">
    <source>
        <dbReference type="Pfam" id="PF01261"/>
    </source>
</evidence>
<protein>
    <submittedName>
        <fullName evidence="2">Sugar phosphate isomerase/epimerase</fullName>
    </submittedName>
</protein>
<feature type="domain" description="Xylose isomerase-like TIM barrel" evidence="1">
    <location>
        <begin position="14"/>
        <end position="257"/>
    </location>
</feature>
<dbReference type="InterPro" id="IPR036237">
    <property type="entry name" value="Xyl_isomerase-like_sf"/>
</dbReference>
<comment type="caution">
    <text evidence="2">The sequence shown here is derived from an EMBL/GenBank/DDBJ whole genome shotgun (WGS) entry which is preliminary data.</text>
</comment>
<sequence>MKIGLLGLPIEETFKKASEKGLEFVEFSINVESDVDHFLNELPKIADWMQKYNVGVQSIGRWGSDRIDPVGKIIEGELQKSYQLIDAAQKLNCENFVCGCNYRKEISYYENVNAAIAYFSKLIAYGKEKGVKISTYNCDWNNFVDNEMAWTIIHGYLPELRIKFDPSHSRYGGRDYLKEMRDWGHRFNHVHIKGSVIIDGKRFDDPPAGLDQTDWNTFMAILYAKGYEGGLSIEPHSHVWEGELGEKGIDFTVEFLKRLVI</sequence>
<evidence type="ECO:0000313" key="2">
    <source>
        <dbReference type="EMBL" id="MBS4193751.1"/>
    </source>
</evidence>
<evidence type="ECO:0000313" key="3">
    <source>
        <dbReference type="Proteomes" id="UP000681414"/>
    </source>
</evidence>
<dbReference type="PANTHER" id="PTHR12110:SF21">
    <property type="entry name" value="XYLOSE ISOMERASE-LIKE TIM BARREL DOMAIN-CONTAINING PROTEIN"/>
    <property type="match status" value="1"/>
</dbReference>
<dbReference type="SUPFAM" id="SSF51658">
    <property type="entry name" value="Xylose isomerase-like"/>
    <property type="match status" value="1"/>
</dbReference>
<keyword evidence="3" id="KW-1185">Reference proteome</keyword>
<name>A0A942T9I2_9BACI</name>
<gene>
    <name evidence="2" type="ORF">KHA97_01535</name>
</gene>
<reference evidence="2 3" key="1">
    <citation type="submission" date="2021-05" db="EMBL/GenBank/DDBJ databases">
        <title>Novel Bacillus species.</title>
        <authorList>
            <person name="Liu G."/>
        </authorList>
    </citation>
    <scope>NUCLEOTIDE SEQUENCE [LARGE SCALE GENOMIC DNA]</scope>
    <source>
        <strain evidence="3">FJAT-49780</strain>
    </source>
</reference>
<dbReference type="PANTHER" id="PTHR12110">
    <property type="entry name" value="HYDROXYPYRUVATE ISOMERASE"/>
    <property type="match status" value="1"/>
</dbReference>
<dbReference type="InterPro" id="IPR050312">
    <property type="entry name" value="IolE/XylAMocC-like"/>
</dbReference>
<organism evidence="2 3">
    <name type="scientific">Lederbergia citri</name>
    <dbReference type="NCBI Taxonomy" id="2833580"/>
    <lineage>
        <taxon>Bacteria</taxon>
        <taxon>Bacillati</taxon>
        <taxon>Bacillota</taxon>
        <taxon>Bacilli</taxon>
        <taxon>Bacillales</taxon>
        <taxon>Bacillaceae</taxon>
        <taxon>Lederbergia</taxon>
    </lineage>
</organism>
<dbReference type="Gene3D" id="3.20.20.150">
    <property type="entry name" value="Divalent-metal-dependent TIM barrel enzymes"/>
    <property type="match status" value="1"/>
</dbReference>
<dbReference type="EMBL" id="JAGYPG010000001">
    <property type="protein sequence ID" value="MBS4193751.1"/>
    <property type="molecule type" value="Genomic_DNA"/>
</dbReference>
<dbReference type="InterPro" id="IPR013022">
    <property type="entry name" value="Xyl_isomerase-like_TIM-brl"/>
</dbReference>
<dbReference type="RefSeq" id="WP_213122994.1">
    <property type="nucleotide sequence ID" value="NZ_JAGYPG010000001.1"/>
</dbReference>
<dbReference type="GO" id="GO:0016853">
    <property type="term" value="F:isomerase activity"/>
    <property type="evidence" value="ECO:0007669"/>
    <property type="project" value="UniProtKB-KW"/>
</dbReference>